<gene>
    <name evidence="2" type="ORF">GCM10025782_28420</name>
</gene>
<proteinExistence type="predicted"/>
<dbReference type="EMBL" id="BAABLO010000011">
    <property type="protein sequence ID" value="GAA4728012.1"/>
    <property type="molecule type" value="Genomic_DNA"/>
</dbReference>
<evidence type="ECO:0000256" key="1">
    <source>
        <dbReference type="SAM" id="MobiDB-lite"/>
    </source>
</evidence>
<sequence>MAGEPSPACLRVRPLGPGAWQVSGPGVVRRFATLEGARRWASLHLSDGGGGHVAVLDSSGTELEDSEVGAGSLAAADRRGVCRSTSGPTA</sequence>
<keyword evidence="3" id="KW-1185">Reference proteome</keyword>
<organism evidence="2 3">
    <name type="scientific">Pedococcus ginsenosidimutans</name>
    <dbReference type="NCBI Taxonomy" id="490570"/>
    <lineage>
        <taxon>Bacteria</taxon>
        <taxon>Bacillati</taxon>
        <taxon>Actinomycetota</taxon>
        <taxon>Actinomycetes</taxon>
        <taxon>Micrococcales</taxon>
        <taxon>Intrasporangiaceae</taxon>
        <taxon>Pedococcus</taxon>
    </lineage>
</organism>
<comment type="caution">
    <text evidence="2">The sequence shown here is derived from an EMBL/GenBank/DDBJ whole genome shotgun (WGS) entry which is preliminary data.</text>
</comment>
<name>A0ABP8YJV3_9MICO</name>
<protein>
    <submittedName>
        <fullName evidence="2">Uncharacterized protein</fullName>
    </submittedName>
</protein>
<accession>A0ABP8YJV3</accession>
<feature type="region of interest" description="Disordered" evidence="1">
    <location>
        <begin position="67"/>
        <end position="90"/>
    </location>
</feature>
<evidence type="ECO:0000313" key="2">
    <source>
        <dbReference type="EMBL" id="GAA4728012.1"/>
    </source>
</evidence>
<reference evidence="3" key="1">
    <citation type="journal article" date="2019" name="Int. J. Syst. Evol. Microbiol.">
        <title>The Global Catalogue of Microorganisms (GCM) 10K type strain sequencing project: providing services to taxonomists for standard genome sequencing and annotation.</title>
        <authorList>
            <consortium name="The Broad Institute Genomics Platform"/>
            <consortium name="The Broad Institute Genome Sequencing Center for Infectious Disease"/>
            <person name="Wu L."/>
            <person name="Ma J."/>
        </authorList>
    </citation>
    <scope>NUCLEOTIDE SEQUENCE [LARGE SCALE GENOMIC DNA]</scope>
    <source>
        <strain evidence="3">JCM 18961</strain>
    </source>
</reference>
<dbReference type="Proteomes" id="UP001500556">
    <property type="component" value="Unassembled WGS sequence"/>
</dbReference>
<evidence type="ECO:0000313" key="3">
    <source>
        <dbReference type="Proteomes" id="UP001500556"/>
    </source>
</evidence>